<evidence type="ECO:0000313" key="1">
    <source>
        <dbReference type="EMBL" id="AYG85166.1"/>
    </source>
</evidence>
<protein>
    <submittedName>
        <fullName evidence="1">Uncharacterized protein</fullName>
    </submittedName>
</protein>
<dbReference type="AlphaFoldDB" id="A0A387HML4"/>
<reference evidence="1 2" key="1">
    <citation type="submission" date="2018-10" db="EMBL/GenBank/DDBJ databases">
        <title>Relationship between Morphology and Antimicrobial Activity in Streptomyces.</title>
        <authorList>
            <person name="Kang H.J."/>
            <person name="Kim S.B."/>
        </authorList>
    </citation>
    <scope>NUCLEOTIDE SEQUENCE [LARGE SCALE GENOMIC DNA]</scope>
    <source>
        <strain evidence="1 2">BH38</strain>
    </source>
</reference>
<keyword evidence="2" id="KW-1185">Reference proteome</keyword>
<organism evidence="1 2">
    <name type="scientific">Streptomyces hundungensis</name>
    <dbReference type="NCBI Taxonomy" id="1077946"/>
    <lineage>
        <taxon>Bacteria</taxon>
        <taxon>Bacillati</taxon>
        <taxon>Actinomycetota</taxon>
        <taxon>Actinomycetes</taxon>
        <taxon>Kitasatosporales</taxon>
        <taxon>Streptomycetaceae</taxon>
        <taxon>Streptomyces</taxon>
    </lineage>
</organism>
<name>A0A387HML4_9ACTN</name>
<dbReference type="KEGG" id="shun:DWB77_07383"/>
<sequence length="51" mass="5626">MGSPQRPGAAGRVGNQSRQFWFVGDRERDICAPTTADWSAIGFRGETTVRE</sequence>
<proteinExistence type="predicted"/>
<evidence type="ECO:0000313" key="2">
    <source>
        <dbReference type="Proteomes" id="UP000271554"/>
    </source>
</evidence>
<dbReference type="EMBL" id="CP032698">
    <property type="protein sequence ID" value="AYG85166.1"/>
    <property type="molecule type" value="Genomic_DNA"/>
</dbReference>
<accession>A0A387HML4</accession>
<dbReference type="Proteomes" id="UP000271554">
    <property type="component" value="Chromosome"/>
</dbReference>
<gene>
    <name evidence="1" type="ORF">DWB77_07383</name>
</gene>